<proteinExistence type="predicted"/>
<sequence length="460" mass="48155">MSLRRYVCVCATVALLVGAPGTAFAQPAPPPEPPQYQAIPPQIPQAIDAAIPPPPPDADTSMPIVDAARLDPQIARLRASVLPSPTGDSFFDIWPSNLGTLTPGDIITERDVTAAAAILVTAPVTRIRQVKFRTDDVGGNPMIGTATLIEPTTPWRGGGPRPILVNNLPIDSLGEACTPSYSLAHGFNIATNPTDLLPPTTQLAAANGYAVLIPDHEGPRMAYAEPVVAAHVVLDSIRAVARVEPALYGKSRVAMSGYSGGAIATAGAAKLVATYAPELQPRLVGVAIGGVPADFHMLIGSMNANLATGLLHAATLGVARERTEMLPMMNNAARWLASSPLKNGCTIPLAAMGGTFMPMQLMANDPDPFHSPVAEHVFAATKLADKKVGTPIYIYNGAQEFWVPAAGARNLYNEQCALGANAAYREVLGEHGIAALTGLPEALTWLDQRLHGQPAPNECG</sequence>
<dbReference type="EMBL" id="VLNY01000001">
    <property type="protein sequence ID" value="KAA0024528.1"/>
    <property type="molecule type" value="Genomic_DNA"/>
</dbReference>
<dbReference type="InterPro" id="IPR005152">
    <property type="entry name" value="Lipase_secreted"/>
</dbReference>
<dbReference type="Pfam" id="PF03583">
    <property type="entry name" value="LIP"/>
    <property type="match status" value="1"/>
</dbReference>
<name>A0A5A7SEK2_9NOCA</name>
<dbReference type="PANTHER" id="PTHR34853">
    <property type="match status" value="1"/>
</dbReference>
<feature type="chain" id="PRO_5022808987" evidence="1">
    <location>
        <begin position="26"/>
        <end position="460"/>
    </location>
</feature>
<reference evidence="2 3" key="1">
    <citation type="submission" date="2019-07" db="EMBL/GenBank/DDBJ databases">
        <title>Rhodococcus cavernicolus sp. nov., isolated from a cave.</title>
        <authorList>
            <person name="Lee S.D."/>
        </authorList>
    </citation>
    <scope>NUCLEOTIDE SEQUENCE [LARGE SCALE GENOMIC DNA]</scope>
    <source>
        <strain evidence="2 3">C1-24</strain>
    </source>
</reference>
<feature type="signal peptide" evidence="1">
    <location>
        <begin position="1"/>
        <end position="25"/>
    </location>
</feature>
<dbReference type="SUPFAM" id="SSF53474">
    <property type="entry name" value="alpha/beta-Hydrolases"/>
    <property type="match status" value="1"/>
</dbReference>
<dbReference type="PANTHER" id="PTHR34853:SF1">
    <property type="entry name" value="LIPASE 5"/>
    <property type="match status" value="1"/>
</dbReference>
<keyword evidence="1" id="KW-0732">Signal</keyword>
<gene>
    <name evidence="2" type="ORF">FOY51_00755</name>
</gene>
<comment type="caution">
    <text evidence="2">The sequence shown here is derived from an EMBL/GenBank/DDBJ whole genome shotgun (WGS) entry which is preliminary data.</text>
</comment>
<dbReference type="AlphaFoldDB" id="A0A5A7SEK2"/>
<dbReference type="Proteomes" id="UP000322244">
    <property type="component" value="Unassembled WGS sequence"/>
</dbReference>
<evidence type="ECO:0000313" key="2">
    <source>
        <dbReference type="EMBL" id="KAA0024528.1"/>
    </source>
</evidence>
<dbReference type="Gene3D" id="3.40.50.1820">
    <property type="entry name" value="alpha/beta hydrolase"/>
    <property type="match status" value="1"/>
</dbReference>
<protein>
    <submittedName>
        <fullName evidence="2">Lipase</fullName>
    </submittedName>
</protein>
<keyword evidence="3" id="KW-1185">Reference proteome</keyword>
<evidence type="ECO:0000256" key="1">
    <source>
        <dbReference type="SAM" id="SignalP"/>
    </source>
</evidence>
<dbReference type="RefSeq" id="WP_149428303.1">
    <property type="nucleotide sequence ID" value="NZ_VLNY01000001.1"/>
</dbReference>
<organism evidence="2 3">
    <name type="scientific">Antrihabitans cavernicola</name>
    <dbReference type="NCBI Taxonomy" id="2495913"/>
    <lineage>
        <taxon>Bacteria</taxon>
        <taxon>Bacillati</taxon>
        <taxon>Actinomycetota</taxon>
        <taxon>Actinomycetes</taxon>
        <taxon>Mycobacteriales</taxon>
        <taxon>Nocardiaceae</taxon>
        <taxon>Antrihabitans</taxon>
    </lineage>
</organism>
<accession>A0A5A7SEK2</accession>
<dbReference type="Gene3D" id="1.10.260.130">
    <property type="match status" value="1"/>
</dbReference>
<evidence type="ECO:0000313" key="3">
    <source>
        <dbReference type="Proteomes" id="UP000322244"/>
    </source>
</evidence>
<dbReference type="OrthoDB" id="4502978at2"/>
<dbReference type="InterPro" id="IPR029058">
    <property type="entry name" value="AB_hydrolase_fold"/>
</dbReference>
<dbReference type="GO" id="GO:0004806">
    <property type="term" value="F:triacylglycerol lipase activity"/>
    <property type="evidence" value="ECO:0007669"/>
    <property type="project" value="InterPro"/>
</dbReference>
<dbReference type="GO" id="GO:0016042">
    <property type="term" value="P:lipid catabolic process"/>
    <property type="evidence" value="ECO:0007669"/>
    <property type="project" value="InterPro"/>
</dbReference>